<gene>
    <name evidence="2" type="ORF">CR513_22908</name>
</gene>
<keyword evidence="3" id="KW-1185">Reference proteome</keyword>
<dbReference type="Proteomes" id="UP000257109">
    <property type="component" value="Unassembled WGS sequence"/>
</dbReference>
<feature type="transmembrane region" description="Helical" evidence="1">
    <location>
        <begin position="42"/>
        <end position="60"/>
    </location>
</feature>
<name>A0A371GVW8_MUCPR</name>
<keyword evidence="1" id="KW-0812">Transmembrane</keyword>
<evidence type="ECO:0000256" key="1">
    <source>
        <dbReference type="SAM" id="Phobius"/>
    </source>
</evidence>
<dbReference type="AlphaFoldDB" id="A0A371GVW8"/>
<proteinExistence type="predicted"/>
<keyword evidence="1" id="KW-0472">Membrane</keyword>
<comment type="caution">
    <text evidence="2">The sequence shown here is derived from an EMBL/GenBank/DDBJ whole genome shotgun (WGS) entry which is preliminary data.</text>
</comment>
<feature type="non-terminal residue" evidence="2">
    <location>
        <position position="1"/>
    </location>
</feature>
<keyword evidence="1" id="KW-1133">Transmembrane helix</keyword>
<protein>
    <submittedName>
        <fullName evidence="2">Uncharacterized protein</fullName>
    </submittedName>
</protein>
<dbReference type="EMBL" id="QJKJ01004307">
    <property type="protein sequence ID" value="RDX94688.1"/>
    <property type="molecule type" value="Genomic_DNA"/>
</dbReference>
<accession>A0A371GVW8</accession>
<sequence length="107" mass="12553">MEIGNKDKQKYFLVALEEAHKHSQGMKYFIIVMAEYLATPNVFIFPKFWLVNLMIFFLFLSKEAMFSLKQGTNLLAQCLNYYDLIDIEFVGSTFMWQKKCVACKLVS</sequence>
<reference evidence="2" key="1">
    <citation type="submission" date="2018-05" db="EMBL/GenBank/DDBJ databases">
        <title>Draft genome of Mucuna pruriens seed.</title>
        <authorList>
            <person name="Nnadi N.E."/>
            <person name="Vos R."/>
            <person name="Hasami M.H."/>
            <person name="Devisetty U.K."/>
            <person name="Aguiy J.C."/>
        </authorList>
    </citation>
    <scope>NUCLEOTIDE SEQUENCE [LARGE SCALE GENOMIC DNA]</scope>
    <source>
        <strain evidence="2">JCA_2017</strain>
    </source>
</reference>
<evidence type="ECO:0000313" key="2">
    <source>
        <dbReference type="EMBL" id="RDX94688.1"/>
    </source>
</evidence>
<evidence type="ECO:0000313" key="3">
    <source>
        <dbReference type="Proteomes" id="UP000257109"/>
    </source>
</evidence>
<organism evidence="2 3">
    <name type="scientific">Mucuna pruriens</name>
    <name type="common">Velvet bean</name>
    <name type="synonym">Dolichos pruriens</name>
    <dbReference type="NCBI Taxonomy" id="157652"/>
    <lineage>
        <taxon>Eukaryota</taxon>
        <taxon>Viridiplantae</taxon>
        <taxon>Streptophyta</taxon>
        <taxon>Embryophyta</taxon>
        <taxon>Tracheophyta</taxon>
        <taxon>Spermatophyta</taxon>
        <taxon>Magnoliopsida</taxon>
        <taxon>eudicotyledons</taxon>
        <taxon>Gunneridae</taxon>
        <taxon>Pentapetalae</taxon>
        <taxon>rosids</taxon>
        <taxon>fabids</taxon>
        <taxon>Fabales</taxon>
        <taxon>Fabaceae</taxon>
        <taxon>Papilionoideae</taxon>
        <taxon>50 kb inversion clade</taxon>
        <taxon>NPAAA clade</taxon>
        <taxon>indigoferoid/millettioid clade</taxon>
        <taxon>Phaseoleae</taxon>
        <taxon>Mucuna</taxon>
    </lineage>
</organism>